<evidence type="ECO:0000313" key="1">
    <source>
        <dbReference type="EMBL" id="CAC5364691.1"/>
    </source>
</evidence>
<evidence type="ECO:0000313" key="2">
    <source>
        <dbReference type="Proteomes" id="UP000507470"/>
    </source>
</evidence>
<dbReference type="OrthoDB" id="6099215at2759"/>
<keyword evidence="2" id="KW-1185">Reference proteome</keyword>
<organism evidence="1 2">
    <name type="scientific">Mytilus coruscus</name>
    <name type="common">Sea mussel</name>
    <dbReference type="NCBI Taxonomy" id="42192"/>
    <lineage>
        <taxon>Eukaryota</taxon>
        <taxon>Metazoa</taxon>
        <taxon>Spiralia</taxon>
        <taxon>Lophotrochozoa</taxon>
        <taxon>Mollusca</taxon>
        <taxon>Bivalvia</taxon>
        <taxon>Autobranchia</taxon>
        <taxon>Pteriomorphia</taxon>
        <taxon>Mytilida</taxon>
        <taxon>Mytiloidea</taxon>
        <taxon>Mytilidae</taxon>
        <taxon>Mytilinae</taxon>
        <taxon>Mytilus</taxon>
    </lineage>
</organism>
<dbReference type="Proteomes" id="UP000507470">
    <property type="component" value="Unassembled WGS sequence"/>
</dbReference>
<accession>A0A6J8A9R3</accession>
<dbReference type="EMBL" id="CACVKT020001044">
    <property type="protein sequence ID" value="CAC5364691.1"/>
    <property type="molecule type" value="Genomic_DNA"/>
</dbReference>
<name>A0A6J8A9R3_MYTCO</name>
<proteinExistence type="predicted"/>
<protein>
    <submittedName>
        <fullName evidence="1">Uncharacterized protein</fullName>
    </submittedName>
</protein>
<sequence length="538" mass="63740">MDETEQDVIKEMLPHIVEDFDPLYILPCLYSYLPLQVCSKLRTFSNRHDRVYYFIENALNSLTLEDVFKIFSYQGAYIFLIEKIQRKIKRCQNDEVYYAIKVKLFTKDRRAQVEFRHQLKTYSLTGNQISFDKEVNDVVQKWTNISYRGTLTRKEQVKLADRYFFVRDAQCENMRLKYDRNLLCTDVLSEIKKVTPFTSNPVLVLMMYLARKGSALIMSNPALREEAYKDYIETAEHYVDHLPACRETGLVFYIKYNFLCLEYEQTHESKLKFILFATAEKAIDHFCREYQTVASDFHNIFFIKLAHLHLGIGVLGNNIDGVSITRTDIESAEELLYRLNVGELSDRWKWGLYIAKSKIFLINKDFQNALKYAYQAFKHALKGNFKREIMVTEETIHTLSYRKYWKMNNLEEVNEYEQTHESKLKFILFATAEKVIDHFCREYQTVASDFHNIFFIKLAHLHLGIGVLGNNIDGVSITRTDIESVEELLFRLNVGELSDRWKWGLYIAKSKIFLINKDFQNAFKYAYKRIQTCFRREL</sequence>
<gene>
    <name evidence="1" type="ORF">MCOR_5655</name>
</gene>
<dbReference type="AlphaFoldDB" id="A0A6J8A9R3"/>
<reference evidence="1 2" key="1">
    <citation type="submission" date="2020-06" db="EMBL/GenBank/DDBJ databases">
        <authorList>
            <person name="Li R."/>
            <person name="Bekaert M."/>
        </authorList>
    </citation>
    <scope>NUCLEOTIDE SEQUENCE [LARGE SCALE GENOMIC DNA]</scope>
    <source>
        <strain evidence="2">wild</strain>
    </source>
</reference>